<dbReference type="InterPro" id="IPR005467">
    <property type="entry name" value="His_kinase_dom"/>
</dbReference>
<feature type="modified residue" description="4-aspartylphosphate" evidence="12">
    <location>
        <position position="818"/>
    </location>
</feature>
<evidence type="ECO:0000256" key="11">
    <source>
        <dbReference type="ARBA" id="ARBA00068150"/>
    </source>
</evidence>
<dbReference type="SMART" id="SM00448">
    <property type="entry name" value="REC"/>
    <property type="match status" value="1"/>
</dbReference>
<dbReference type="GO" id="GO:0000155">
    <property type="term" value="F:phosphorelay sensor kinase activity"/>
    <property type="evidence" value="ECO:0007669"/>
    <property type="project" value="InterPro"/>
</dbReference>
<keyword evidence="7" id="KW-0378">Hydrolase</keyword>
<evidence type="ECO:0000256" key="6">
    <source>
        <dbReference type="ARBA" id="ARBA00022777"/>
    </source>
</evidence>
<evidence type="ECO:0000256" key="1">
    <source>
        <dbReference type="ARBA" id="ARBA00000085"/>
    </source>
</evidence>
<dbReference type="InterPro" id="IPR004358">
    <property type="entry name" value="Sig_transdc_His_kin-like_C"/>
</dbReference>
<dbReference type="PROSITE" id="PS50109">
    <property type="entry name" value="HIS_KIN"/>
    <property type="match status" value="1"/>
</dbReference>
<dbReference type="InterPro" id="IPR003594">
    <property type="entry name" value="HATPase_dom"/>
</dbReference>
<evidence type="ECO:0000259" key="13">
    <source>
        <dbReference type="PROSITE" id="PS50109"/>
    </source>
</evidence>
<dbReference type="InterPro" id="IPR003661">
    <property type="entry name" value="HisK_dim/P_dom"/>
</dbReference>
<dbReference type="FunFam" id="3.30.565.10:FF:000010">
    <property type="entry name" value="Sensor histidine kinase RcsC"/>
    <property type="match status" value="1"/>
</dbReference>
<dbReference type="CDD" id="cd17546">
    <property type="entry name" value="REC_hyHK_CKI1_RcsC-like"/>
    <property type="match status" value="1"/>
</dbReference>
<keyword evidence="6 15" id="KW-0418">Kinase</keyword>
<name>A0A1G8ARG9_9VIBR</name>
<keyword evidence="16" id="KW-1185">Reference proteome</keyword>
<dbReference type="STRING" id="861298.SAMN04488136_11189"/>
<dbReference type="PANTHER" id="PTHR45339:SF1">
    <property type="entry name" value="HYBRID SIGNAL TRANSDUCTION HISTIDINE KINASE J"/>
    <property type="match status" value="1"/>
</dbReference>
<keyword evidence="5" id="KW-0547">Nucleotide-binding</keyword>
<sequence length="891" mass="100778">MRFTSWITLRTLSIKIRLLVLSLIPASVIIAFTTHFAADVEQRLQQMALVGERATILENLSQFSNSTHQILKNAIIGEPVQDKLEQTVLPLNAIQEMLSQDNDFSIHAEQHQKIVSYAKDLSTLVRDLHYVGVEESIESGQLIFELLGDSYIEIQNLSGFASSAEVNKLDSVLTQLYWLHLWMEKEAWYVEQARAQSWRYDRYSSEYYHISERQQYYLDQFINVGADQQQVEQLLNLFASASFRKAMQVRERLMSPQATSNDIDAAAFAIEQRNALVKQQLSVFSRQFQQQLAELISTERQRLIAVTTATLLLLLMMFFWGASTFYRINSKLGRILQSMNALRRNEGNETPFIQVDGNDEFTAFAANLNHVIQEQIRYEEQLLSAKEQAEAANRTKSMFLANMSHEIRTPLNGIIGMTEILYDSRLTHSQKDILADIDTSSQSLLVLINDILDLSKIESGNLVLTPHEVGVHNLVFETVNMVCTKALKQQNELFIQLDTALPGVIKIDEFRFKQVLLNLLSNAVKFTHEGFVSVELGYVFDGHTHYLNCAVIDSGVGIDKEKQQTIFEPFTQEDGSITRRFGGTGLGLTICKQIIDLMGGKIAVESTRSLGSCFEFTIPVEVSKPLSSPLPGCSLHALLVVNGSKHQHLVKQECLRLGLQISVVSDVERMSDSRADVDVILYFKAKEKGSRKDLETLHAQFPLAQLVLLQHHLFIAQDLENWVTASITLPILGQRFESVLKTLQHSSIKSPISDAIYEEPQANNVHQRVLIVEDNLMNQKIASFFLSKVGMEYRIASNGQEALNFVRDGDRFSAILMDCMMPVMDGLTATKNIRQWEKEQGLERTPIIALTASVLEEEIESCFASGMDAYLTKPYKSQQLFDTLERLRVGV</sequence>
<comment type="catalytic activity">
    <reaction evidence="1">
        <text>ATP + protein L-histidine = ADP + protein N-phospho-L-histidine.</text>
        <dbReference type="EC" id="2.7.13.3"/>
    </reaction>
</comment>
<dbReference type="Gene3D" id="3.30.565.10">
    <property type="entry name" value="Histidine kinase-like ATPase, C-terminal domain"/>
    <property type="match status" value="1"/>
</dbReference>
<dbReference type="SMART" id="SM00387">
    <property type="entry name" value="HATPase_c"/>
    <property type="match status" value="1"/>
</dbReference>
<dbReference type="SUPFAM" id="SSF55874">
    <property type="entry name" value="ATPase domain of HSP90 chaperone/DNA topoisomerase II/histidine kinase"/>
    <property type="match status" value="1"/>
</dbReference>
<dbReference type="Pfam" id="PF00512">
    <property type="entry name" value="HisKA"/>
    <property type="match status" value="1"/>
</dbReference>
<evidence type="ECO:0000256" key="8">
    <source>
        <dbReference type="ARBA" id="ARBA00022840"/>
    </source>
</evidence>
<evidence type="ECO:0000313" key="15">
    <source>
        <dbReference type="EMBL" id="SDH23565.1"/>
    </source>
</evidence>
<dbReference type="InterPro" id="IPR011006">
    <property type="entry name" value="CheY-like_superfamily"/>
</dbReference>
<keyword evidence="3 12" id="KW-0597">Phosphoprotein</keyword>
<proteinExistence type="predicted"/>
<feature type="domain" description="Response regulatory" evidence="14">
    <location>
        <begin position="768"/>
        <end position="888"/>
    </location>
</feature>
<dbReference type="GO" id="GO:0016787">
    <property type="term" value="F:hydrolase activity"/>
    <property type="evidence" value="ECO:0007669"/>
    <property type="project" value="UniProtKB-KW"/>
</dbReference>
<dbReference type="InterPro" id="IPR036097">
    <property type="entry name" value="HisK_dim/P_sf"/>
</dbReference>
<dbReference type="Pfam" id="PF00072">
    <property type="entry name" value="Response_reg"/>
    <property type="match status" value="1"/>
</dbReference>
<dbReference type="CDD" id="cd16922">
    <property type="entry name" value="HATPase_EvgS-ArcB-TorS-like"/>
    <property type="match status" value="1"/>
</dbReference>
<dbReference type="PRINTS" id="PR00344">
    <property type="entry name" value="BCTRLSENSOR"/>
</dbReference>
<evidence type="ECO:0000256" key="4">
    <source>
        <dbReference type="ARBA" id="ARBA00022679"/>
    </source>
</evidence>
<keyword evidence="8" id="KW-0067">ATP-binding</keyword>
<dbReference type="Pfam" id="PF02518">
    <property type="entry name" value="HATPase_c"/>
    <property type="match status" value="1"/>
</dbReference>
<evidence type="ECO:0000256" key="2">
    <source>
        <dbReference type="ARBA" id="ARBA00012438"/>
    </source>
</evidence>
<keyword evidence="9" id="KW-0902">Two-component regulatory system</keyword>
<dbReference type="EC" id="2.7.13.3" evidence="2"/>
<dbReference type="RefSeq" id="WP_245696660.1">
    <property type="nucleotide sequence ID" value="NZ_FNDD01000011.1"/>
</dbReference>
<dbReference type="EMBL" id="FNDD01000011">
    <property type="protein sequence ID" value="SDH23565.1"/>
    <property type="molecule type" value="Genomic_DNA"/>
</dbReference>
<dbReference type="PROSITE" id="PS50110">
    <property type="entry name" value="RESPONSE_REGULATORY"/>
    <property type="match status" value="1"/>
</dbReference>
<dbReference type="InterPro" id="IPR036890">
    <property type="entry name" value="HATPase_C_sf"/>
</dbReference>
<dbReference type="Proteomes" id="UP000198854">
    <property type="component" value="Unassembled WGS sequence"/>
</dbReference>
<gene>
    <name evidence="15" type="ORF">SAMN04488136_11189</name>
</gene>
<accession>A0A1G8ARG9</accession>
<dbReference type="SUPFAM" id="SSF47384">
    <property type="entry name" value="Homodimeric domain of signal transducing histidine kinase"/>
    <property type="match status" value="1"/>
</dbReference>
<evidence type="ECO:0000256" key="10">
    <source>
        <dbReference type="ARBA" id="ARBA00064003"/>
    </source>
</evidence>
<evidence type="ECO:0000256" key="5">
    <source>
        <dbReference type="ARBA" id="ARBA00022741"/>
    </source>
</evidence>
<dbReference type="FunFam" id="1.10.287.130:FF:000002">
    <property type="entry name" value="Two-component osmosensing histidine kinase"/>
    <property type="match status" value="1"/>
</dbReference>
<dbReference type="InterPro" id="IPR001789">
    <property type="entry name" value="Sig_transdc_resp-reg_receiver"/>
</dbReference>
<dbReference type="Gene3D" id="3.40.50.2300">
    <property type="match status" value="1"/>
</dbReference>
<keyword evidence="4" id="KW-0808">Transferase</keyword>
<dbReference type="GO" id="GO:0005524">
    <property type="term" value="F:ATP binding"/>
    <property type="evidence" value="ECO:0007669"/>
    <property type="project" value="UniProtKB-KW"/>
</dbReference>
<evidence type="ECO:0000256" key="9">
    <source>
        <dbReference type="ARBA" id="ARBA00023012"/>
    </source>
</evidence>
<evidence type="ECO:0000256" key="7">
    <source>
        <dbReference type="ARBA" id="ARBA00022801"/>
    </source>
</evidence>
<dbReference type="PANTHER" id="PTHR45339">
    <property type="entry name" value="HYBRID SIGNAL TRANSDUCTION HISTIDINE KINASE J"/>
    <property type="match status" value="1"/>
</dbReference>
<evidence type="ECO:0000256" key="3">
    <source>
        <dbReference type="ARBA" id="ARBA00022553"/>
    </source>
</evidence>
<dbReference type="Gene3D" id="1.10.287.130">
    <property type="match status" value="1"/>
</dbReference>
<dbReference type="AlphaFoldDB" id="A0A1G8ARG9"/>
<dbReference type="SMART" id="SM00388">
    <property type="entry name" value="HisKA"/>
    <property type="match status" value="1"/>
</dbReference>
<evidence type="ECO:0000259" key="14">
    <source>
        <dbReference type="PROSITE" id="PS50110"/>
    </source>
</evidence>
<evidence type="ECO:0000256" key="12">
    <source>
        <dbReference type="PROSITE-ProRule" id="PRU00169"/>
    </source>
</evidence>
<dbReference type="SUPFAM" id="SSF52172">
    <property type="entry name" value="CheY-like"/>
    <property type="match status" value="1"/>
</dbReference>
<comment type="subunit">
    <text evidence="10">At low DSF concentrations, interacts with RpfF.</text>
</comment>
<dbReference type="CDD" id="cd00082">
    <property type="entry name" value="HisKA"/>
    <property type="match status" value="1"/>
</dbReference>
<organism evidence="15 16">
    <name type="scientific">Vibrio xiamenensis</name>
    <dbReference type="NCBI Taxonomy" id="861298"/>
    <lineage>
        <taxon>Bacteria</taxon>
        <taxon>Pseudomonadati</taxon>
        <taxon>Pseudomonadota</taxon>
        <taxon>Gammaproteobacteria</taxon>
        <taxon>Vibrionales</taxon>
        <taxon>Vibrionaceae</taxon>
        <taxon>Vibrio</taxon>
    </lineage>
</organism>
<reference evidence="15 16" key="1">
    <citation type="submission" date="2016-10" db="EMBL/GenBank/DDBJ databases">
        <authorList>
            <person name="de Groot N.N."/>
        </authorList>
    </citation>
    <scope>NUCLEOTIDE SEQUENCE [LARGE SCALE GENOMIC DNA]</scope>
    <source>
        <strain evidence="15 16">CGMCC 1.10228</strain>
    </source>
</reference>
<evidence type="ECO:0000313" key="16">
    <source>
        <dbReference type="Proteomes" id="UP000198854"/>
    </source>
</evidence>
<feature type="domain" description="Histidine kinase" evidence="13">
    <location>
        <begin position="402"/>
        <end position="622"/>
    </location>
</feature>
<protein>
    <recommendedName>
        <fullName evidence="11">Sensory/regulatory protein RpfC</fullName>
        <ecNumber evidence="2">2.7.13.3</ecNumber>
    </recommendedName>
</protein>